<feature type="active site" description="Glycyl thioester intermediate" evidence="6">
    <location>
        <position position="1372"/>
    </location>
</feature>
<dbReference type="Gene3D" id="1.20.58.360">
    <property type="entry name" value="Shigella T3SS effector IpaH defines"/>
    <property type="match status" value="1"/>
</dbReference>
<dbReference type="GO" id="GO:0061630">
    <property type="term" value="F:ubiquitin protein ligase activity"/>
    <property type="evidence" value="ECO:0007669"/>
    <property type="project" value="UniProtKB-EC"/>
</dbReference>
<evidence type="ECO:0000313" key="9">
    <source>
        <dbReference type="Proteomes" id="UP000193675"/>
    </source>
</evidence>
<comment type="similarity">
    <text evidence="6">Belongs to the LRR-containing bacterial E3 ligase family.</text>
</comment>
<dbReference type="InterPro" id="IPR050216">
    <property type="entry name" value="LRR_domain-containing"/>
</dbReference>
<dbReference type="Proteomes" id="UP000193675">
    <property type="component" value="Unassembled WGS sequence"/>
</dbReference>
<dbReference type="InterPro" id="IPR046673">
    <property type="entry name" value="ToxA_N"/>
</dbReference>
<dbReference type="Pfam" id="PF20178">
    <property type="entry name" value="ToxA_N"/>
    <property type="match status" value="1"/>
</dbReference>
<gene>
    <name evidence="8" type="ORF">B7H17_10105</name>
</gene>
<dbReference type="InterPro" id="IPR032675">
    <property type="entry name" value="LRR_dom_sf"/>
</dbReference>
<keyword evidence="6" id="KW-0833">Ubl conjugation pathway</keyword>
<evidence type="ECO:0000259" key="7">
    <source>
        <dbReference type="PROSITE" id="PS52053"/>
    </source>
</evidence>
<accession>A0A1X0ZZK5</accession>
<dbReference type="EMBL" id="NBWC01000012">
    <property type="protein sequence ID" value="ORL65064.1"/>
    <property type="molecule type" value="Genomic_DNA"/>
</dbReference>
<dbReference type="PROSITE" id="PS52053">
    <property type="entry name" value="NEL"/>
    <property type="match status" value="1"/>
</dbReference>
<protein>
    <recommendedName>
        <fullName evidence="2">RING-type E3 ubiquitin transferase</fullName>
        <ecNumber evidence="2">2.3.2.27</ecNumber>
    </recommendedName>
</protein>
<proteinExistence type="inferred from homology"/>
<evidence type="ECO:0000256" key="6">
    <source>
        <dbReference type="PROSITE-ProRule" id="PRU01398"/>
    </source>
</evidence>
<evidence type="ECO:0000256" key="4">
    <source>
        <dbReference type="ARBA" id="ARBA00022737"/>
    </source>
</evidence>
<dbReference type="PANTHER" id="PTHR48051">
    <property type="match status" value="1"/>
</dbReference>
<name>A0A1X0ZZK5_PSEPU</name>
<evidence type="ECO:0000313" key="8">
    <source>
        <dbReference type="EMBL" id="ORL65064.1"/>
    </source>
</evidence>
<dbReference type="InterPro" id="IPR029487">
    <property type="entry name" value="NEL_dom"/>
</dbReference>
<evidence type="ECO:0000256" key="1">
    <source>
        <dbReference type="ARBA" id="ARBA00000900"/>
    </source>
</evidence>
<dbReference type="OrthoDB" id="1467561at2"/>
<dbReference type="GO" id="GO:0005576">
    <property type="term" value="C:extracellular region"/>
    <property type="evidence" value="ECO:0007669"/>
    <property type="project" value="UniProtKB-UniRule"/>
</dbReference>
<keyword evidence="6" id="KW-0808">Transferase</keyword>
<dbReference type="RefSeq" id="WP_084855720.1">
    <property type="nucleotide sequence ID" value="NZ_NBWC01000012.1"/>
</dbReference>
<dbReference type="Pfam" id="PF14496">
    <property type="entry name" value="NEL"/>
    <property type="match status" value="1"/>
</dbReference>
<dbReference type="PANTHER" id="PTHR48051:SF46">
    <property type="entry name" value="LEUCINE RICH REPEAT-CONTAINING DOMAIN PROTEIN"/>
    <property type="match status" value="1"/>
</dbReference>
<dbReference type="GO" id="GO:0005737">
    <property type="term" value="C:cytoplasm"/>
    <property type="evidence" value="ECO:0007669"/>
    <property type="project" value="TreeGrafter"/>
</dbReference>
<keyword evidence="3" id="KW-0433">Leucine-rich repeat</keyword>
<keyword evidence="4" id="KW-0677">Repeat</keyword>
<keyword evidence="6" id="KW-0832">Ubl conjugation</keyword>
<sequence length="1572" mass="179080">MAATGRRKPTVDTLAIAQHFQDQRIVKRLPPWVIDIHAMFYPVFVDALVTGLECRLRLQTLWSGVEKIDVFAKRKLQERMREDYGDAVDIDQLYFRQQYHFISPSTGVWAGHYPLQDRDELDIPLITAALHNFQEKETRPDGQPKRNKLVDAQGNEVDRPSALEFAKLCRELDHGQQYQNHLSAILDAPAAAGERDFKTALAELQRSSMTVDAFKAYSEKILSWSELQVVIRLHESAEPGSLDGLPVTAKQLRAFGCDLQQIVVLDAVKGGLGGYSSKRVLVYIPDDPVSPWCAADNLDAFARKILGKRLRNAEYRHFFSRFVLHRDRPSFFSKVIKRLGAVADWATRDLDEHMKAYPKPLFEHLAKARIAQIKEDAATLAAPVARIDRAKQEAYHAWLETAGWTLLGMAGLFVPAIGTALLAVMAWELLEQVFQSVKDWYEGDTKAALEHVTNVIEEVAILGVLSAGEIALRSSWNRAAAVDRLVPTLLEDGSEKLWNQDLAPFRSEPPPEQALADERGIQTLGEQQWIELDGHHYEVAQRNEDTWHLRTQDRDSPVVMRNGAGQWYVPGEQTDLVVYRSAPPPSEATPDAQGIHGQGELRWINMQGRFYQVWQDTAGTWRLRARDRHAPQVVHNGAGAWRLWSEQPGEWDDTHRMFRRLGGLFRLLSTEQIEQVMALHGLGADDLRGLHVYGRAPDGELVDTVQRVVLANRVRDLMSGLRQGRSDLDQALLTQARSYVAVDVMDDEGLADALWAQRRGFVQHLYDALNPLDAEMQVLRRDFASLHRRAAEQVLETASEEERQRLIDTGQVPWRLAELARAHSLRIRGARALEALCFDTPQTLDLAKVVLRLLANLPHMTNGARWALFDGEGLGPLLMTSGQGPLYRLVHLEGQFLLTDAQGQAFGEAGELFEALADAFDETEQAAFGREQPFAQALRAWLVNRVVLNREEMLSVLGGHQPAGAFLAPLQLSDGRIGYPLSGGWFRIGARRPRGIAARVRHLYPDFDDQQIEQWIVQVQEQEREGGVQAVLDDLDEQYRELRRTLRRWQWATISPAERRCRRMVQEGLINCWRHLVPEQARQEIDSVYMLSYGGEGMSALKSLPSLPDRIKFPHVSVLALRSVRLERIPDGFLQAFFNLRGLEITNCRLRELPLHPIFVNQLEVLDLSGNRIVLNRLQAERIARCRALVYLNLSNNPLYTAPSVAGMPDLNTLLLRDAKLLTVPQGVVQHQRLSNFDIRGNELSDVPADLTRSLVWRNGRVRIEHEAIDTAAQQRRWHEPDHSRVLQRLRWQDFVAPAARDDMAMDWPHVETLTESRNFFHLVAQLSTSEGFAWDASARDLANRVGQMLVVMRDNPDIRQELLANALAQTCQDNAMLCFLNLEVRVRVWKALSSDTESARALLALAGQLWRLDQLDDFAYRHAQQLANRGNESIEVTLAFRLELNDRLDLNLEQVTMDYRPLADVTDEDVERAALQVQADQLESTLVVWITEQPFWNRYLDERYPTMFEVPDAQHAALERLFEAQAPREVIDRMQEEINRRELEVRMDLTRKALRKHARDWKVPITFDLEP</sequence>
<keyword evidence="5" id="KW-0843">Virulence</keyword>
<comment type="PTM">
    <text evidence="6">Ubiquitinated in the presence of host E1 ubiquitin-activating enzyme, E2 ubiquitin-conjugating enzyme and ubiquitin.</text>
</comment>
<keyword evidence="6" id="KW-0964">Secreted</keyword>
<comment type="catalytic activity">
    <reaction evidence="1">
        <text>S-ubiquitinyl-[E2 ubiquitin-conjugating enzyme]-L-cysteine + [acceptor protein]-L-lysine = [E2 ubiquitin-conjugating enzyme]-L-cysteine + N(6)-ubiquitinyl-[acceptor protein]-L-lysine.</text>
        <dbReference type="EC" id="2.3.2.27"/>
    </reaction>
</comment>
<dbReference type="Gene3D" id="3.80.10.10">
    <property type="entry name" value="Ribonuclease Inhibitor"/>
    <property type="match status" value="1"/>
</dbReference>
<comment type="caution">
    <text evidence="8">The sequence shown here is derived from an EMBL/GenBank/DDBJ whole genome shotgun (WGS) entry which is preliminary data.</text>
</comment>
<dbReference type="EC" id="2.3.2.27" evidence="2"/>
<dbReference type="SUPFAM" id="SSF52058">
    <property type="entry name" value="L domain-like"/>
    <property type="match status" value="1"/>
</dbReference>
<evidence type="ECO:0000256" key="2">
    <source>
        <dbReference type="ARBA" id="ARBA00012483"/>
    </source>
</evidence>
<dbReference type="GO" id="GO:0016567">
    <property type="term" value="P:protein ubiquitination"/>
    <property type="evidence" value="ECO:0007669"/>
    <property type="project" value="InterPro"/>
</dbReference>
<keyword evidence="6" id="KW-1035">Host cytoplasm</keyword>
<organism evidence="8 9">
    <name type="scientific">Pseudomonas putida</name>
    <name type="common">Arthrobacter siderocapsulatus</name>
    <dbReference type="NCBI Taxonomy" id="303"/>
    <lineage>
        <taxon>Bacteria</taxon>
        <taxon>Pseudomonadati</taxon>
        <taxon>Pseudomonadota</taxon>
        <taxon>Gammaproteobacteria</taxon>
        <taxon>Pseudomonadales</taxon>
        <taxon>Pseudomonadaceae</taxon>
        <taxon>Pseudomonas</taxon>
    </lineage>
</organism>
<evidence type="ECO:0000256" key="5">
    <source>
        <dbReference type="ARBA" id="ARBA00023026"/>
    </source>
</evidence>
<evidence type="ECO:0000256" key="3">
    <source>
        <dbReference type="ARBA" id="ARBA00022614"/>
    </source>
</evidence>
<reference evidence="8 9" key="1">
    <citation type="submission" date="2017-04" db="EMBL/GenBank/DDBJ databases">
        <title>Presence of VIM-2 positive Pseudomonas species in chickens and their surrounding environment.</title>
        <authorList>
            <person name="Zhang R."/>
        </authorList>
    </citation>
    <scope>NUCLEOTIDE SEQUENCE [LARGE SCALE GENOMIC DNA]</scope>
    <source>
        <strain evidence="8 9">DZ-C18</strain>
    </source>
</reference>
<feature type="domain" description="NEL" evidence="7">
    <location>
        <begin position="1284"/>
        <end position="1572"/>
    </location>
</feature>